<feature type="transmembrane region" description="Helical" evidence="3">
    <location>
        <begin position="56"/>
        <end position="72"/>
    </location>
</feature>
<name>A0A9P4IB96_9PEZI</name>
<evidence type="ECO:0000313" key="5">
    <source>
        <dbReference type="Proteomes" id="UP000799772"/>
    </source>
</evidence>
<evidence type="ECO:0000313" key="4">
    <source>
        <dbReference type="EMBL" id="KAF2095402.1"/>
    </source>
</evidence>
<evidence type="ECO:0000256" key="3">
    <source>
        <dbReference type="SAM" id="Phobius"/>
    </source>
</evidence>
<dbReference type="AlphaFoldDB" id="A0A9P4IB96"/>
<evidence type="ECO:0000256" key="2">
    <source>
        <dbReference type="SAM" id="MobiDB-lite"/>
    </source>
</evidence>
<dbReference type="EMBL" id="ML978131">
    <property type="protein sequence ID" value="KAF2095402.1"/>
    <property type="molecule type" value="Genomic_DNA"/>
</dbReference>
<accession>A0A9P4IB96</accession>
<proteinExistence type="inferred from homology"/>
<keyword evidence="3" id="KW-0812">Transmembrane</keyword>
<reference evidence="4" key="1">
    <citation type="journal article" date="2020" name="Stud. Mycol.">
        <title>101 Dothideomycetes genomes: a test case for predicting lifestyles and emergence of pathogens.</title>
        <authorList>
            <person name="Haridas S."/>
            <person name="Albert R."/>
            <person name="Binder M."/>
            <person name="Bloem J."/>
            <person name="Labutti K."/>
            <person name="Salamov A."/>
            <person name="Andreopoulos B."/>
            <person name="Baker S."/>
            <person name="Barry K."/>
            <person name="Bills G."/>
            <person name="Bluhm B."/>
            <person name="Cannon C."/>
            <person name="Castanera R."/>
            <person name="Culley D."/>
            <person name="Daum C."/>
            <person name="Ezra D."/>
            <person name="Gonzalez J."/>
            <person name="Henrissat B."/>
            <person name="Kuo A."/>
            <person name="Liang C."/>
            <person name="Lipzen A."/>
            <person name="Lutzoni F."/>
            <person name="Magnuson J."/>
            <person name="Mondo S."/>
            <person name="Nolan M."/>
            <person name="Ohm R."/>
            <person name="Pangilinan J."/>
            <person name="Park H.-J."/>
            <person name="Ramirez L."/>
            <person name="Alfaro M."/>
            <person name="Sun H."/>
            <person name="Tritt A."/>
            <person name="Yoshinaga Y."/>
            <person name="Zwiers L.-H."/>
            <person name="Turgeon B."/>
            <person name="Goodwin S."/>
            <person name="Spatafora J."/>
            <person name="Crous P."/>
            <person name="Grigoriev I."/>
        </authorList>
    </citation>
    <scope>NUCLEOTIDE SEQUENCE</scope>
    <source>
        <strain evidence="4">CBS 133067</strain>
    </source>
</reference>
<keyword evidence="3" id="KW-1133">Transmembrane helix</keyword>
<keyword evidence="3" id="KW-0472">Membrane</keyword>
<sequence length="175" mass="20118">MWIGWRKSSDATLLYSSLPTGEGDVSEKAKTLSEDDSNNGNGAHSRDYVRVTDRRALLPWLLCCVLLALLAWETLKEKRCETPAWRGTDFVPARNAIRTKEIKFKSGLKFIDNETMIRTFDPHDPVYVGTPNEEIDRNWANIALPQEFWITREEAAGLPYSDLYLIEEYGLYQIE</sequence>
<organism evidence="4 5">
    <name type="scientific">Rhizodiscina lignyota</name>
    <dbReference type="NCBI Taxonomy" id="1504668"/>
    <lineage>
        <taxon>Eukaryota</taxon>
        <taxon>Fungi</taxon>
        <taxon>Dikarya</taxon>
        <taxon>Ascomycota</taxon>
        <taxon>Pezizomycotina</taxon>
        <taxon>Dothideomycetes</taxon>
        <taxon>Pleosporomycetidae</taxon>
        <taxon>Aulographales</taxon>
        <taxon>Rhizodiscinaceae</taxon>
        <taxon>Rhizodiscina</taxon>
    </lineage>
</organism>
<dbReference type="Pfam" id="PF11807">
    <property type="entry name" value="UstYa"/>
    <property type="match status" value="1"/>
</dbReference>
<keyword evidence="5" id="KW-1185">Reference proteome</keyword>
<comment type="caution">
    <text evidence="4">The sequence shown here is derived from an EMBL/GenBank/DDBJ whole genome shotgun (WGS) entry which is preliminary data.</text>
</comment>
<evidence type="ECO:0000256" key="1">
    <source>
        <dbReference type="ARBA" id="ARBA00035112"/>
    </source>
</evidence>
<protein>
    <submittedName>
        <fullName evidence="4">Uncharacterized protein</fullName>
    </submittedName>
</protein>
<gene>
    <name evidence="4" type="ORF">NA57DRAFT_59416</name>
</gene>
<dbReference type="InterPro" id="IPR021765">
    <property type="entry name" value="UstYa-like"/>
</dbReference>
<dbReference type="Proteomes" id="UP000799772">
    <property type="component" value="Unassembled WGS sequence"/>
</dbReference>
<dbReference type="OrthoDB" id="10601244at2759"/>
<feature type="region of interest" description="Disordered" evidence="2">
    <location>
        <begin position="20"/>
        <end position="45"/>
    </location>
</feature>
<dbReference type="GO" id="GO:0043386">
    <property type="term" value="P:mycotoxin biosynthetic process"/>
    <property type="evidence" value="ECO:0007669"/>
    <property type="project" value="InterPro"/>
</dbReference>
<comment type="similarity">
    <text evidence="1">Belongs to the ustYa family.</text>
</comment>